<dbReference type="Proteomes" id="UP000655868">
    <property type="component" value="Unassembled WGS sequence"/>
</dbReference>
<sequence>MADFNHADIDYGIEISEIYDGVAVWVLKDGSLVNRFAGRPGWETRAARIDVWITRSREAAATAEPASEAVPSA</sequence>
<name>A0A934NWE9_9NOCA</name>
<evidence type="ECO:0000313" key="1">
    <source>
        <dbReference type="EMBL" id="MBJ8342808.1"/>
    </source>
</evidence>
<comment type="caution">
    <text evidence="1">The sequence shown here is derived from an EMBL/GenBank/DDBJ whole genome shotgun (WGS) entry which is preliminary data.</text>
</comment>
<dbReference type="EMBL" id="JAEMNV010000014">
    <property type="protein sequence ID" value="MBJ8342808.1"/>
    <property type="molecule type" value="Genomic_DNA"/>
</dbReference>
<accession>A0A934NWE9</accession>
<evidence type="ECO:0000313" key="2">
    <source>
        <dbReference type="Proteomes" id="UP000655868"/>
    </source>
</evidence>
<protein>
    <submittedName>
        <fullName evidence="1">Uncharacterized protein</fullName>
    </submittedName>
</protein>
<keyword evidence="2" id="KW-1185">Reference proteome</keyword>
<reference evidence="1" key="1">
    <citation type="submission" date="2020-12" db="EMBL/GenBank/DDBJ databases">
        <title>Antrihabitans popcorni sp. nov. and Antrihabitans auranticaus sp. nov., isolated from a larva cave.</title>
        <authorList>
            <person name="Lee S.D."/>
            <person name="Kim I.S."/>
        </authorList>
    </citation>
    <scope>NUCLEOTIDE SEQUENCE</scope>
    <source>
        <strain evidence="1">YC3-6</strain>
    </source>
</reference>
<organism evidence="1 2">
    <name type="scientific">Antrihabitans stalagmiti</name>
    <dbReference type="NCBI Taxonomy" id="2799499"/>
    <lineage>
        <taxon>Bacteria</taxon>
        <taxon>Bacillati</taxon>
        <taxon>Actinomycetota</taxon>
        <taxon>Actinomycetes</taxon>
        <taxon>Mycobacteriales</taxon>
        <taxon>Nocardiaceae</taxon>
        <taxon>Antrihabitans</taxon>
    </lineage>
</organism>
<dbReference type="RefSeq" id="WP_199708511.1">
    <property type="nucleotide sequence ID" value="NZ_JAEMNV010000014.1"/>
</dbReference>
<proteinExistence type="predicted"/>
<dbReference type="AlphaFoldDB" id="A0A934NWE9"/>
<gene>
    <name evidence="1" type="ORF">JGU71_28350</name>
</gene>